<protein>
    <submittedName>
        <fullName evidence="10">GDSL esterase/lipase At1g29670-like</fullName>
    </submittedName>
</protein>
<evidence type="ECO:0000256" key="2">
    <source>
        <dbReference type="ARBA" id="ARBA00008668"/>
    </source>
</evidence>
<accession>A0A6P5WV56</accession>
<gene>
    <name evidence="10" type="primary">LOC111277816</name>
</gene>
<feature type="chain" id="PRO_5028440330" evidence="8">
    <location>
        <begin position="27"/>
        <end position="377"/>
    </location>
</feature>
<evidence type="ECO:0000256" key="3">
    <source>
        <dbReference type="ARBA" id="ARBA00022525"/>
    </source>
</evidence>
<name>A0A6P5WV56_DURZI</name>
<sequence length="377" mass="40972">MAKTTATGLIILFCLQFLVRLFPCHGTDHCSRVKGKDGNDEIKGMFVFGSSLVDNGNNNYLRNSTAKADFLPYGIDFPYGPSGRFTNGKNVIDLLGEKLKLPSLIPTFSDPSTKGRKVVHGVNFASGASGILDDTGFLAVQVISLNQQIRNFEKITLPELEKQLGCGSKELLQNYLFVVGAGGNDYSFNYFLRKPDNNVSLQAFTAILTKLLSQQIQKLYNLGGRKFVLMSVNPLGCAPMVNAVRKGRCINALNKAATLFNDGLKSFIDVAKADMPNSNLVFVNSYKIITDIIRNPASKGFKDAKNACCELVPSIQLGGSGILCKKGGKTCGDRSGHVFFDGLHPTEAVNTQIATKAFSSYLQTEVYPINVNQLAKL</sequence>
<evidence type="ECO:0000313" key="9">
    <source>
        <dbReference type="Proteomes" id="UP000515121"/>
    </source>
</evidence>
<dbReference type="Proteomes" id="UP000515121">
    <property type="component" value="Unplaced"/>
</dbReference>
<keyword evidence="5" id="KW-0378">Hydrolase</keyword>
<evidence type="ECO:0000313" key="10">
    <source>
        <dbReference type="RefSeq" id="XP_022719969.1"/>
    </source>
</evidence>
<evidence type="ECO:0000256" key="8">
    <source>
        <dbReference type="SAM" id="SignalP"/>
    </source>
</evidence>
<dbReference type="InterPro" id="IPR036514">
    <property type="entry name" value="SGNH_hydro_sf"/>
</dbReference>
<dbReference type="PANTHER" id="PTHR45650:SF2">
    <property type="entry name" value="OS06G0560700 PROTEIN"/>
    <property type="match status" value="1"/>
</dbReference>
<dbReference type="PANTHER" id="PTHR45650">
    <property type="entry name" value="GDSL-LIKE LIPASE/ACYLHYDROLASE-RELATED"/>
    <property type="match status" value="1"/>
</dbReference>
<comment type="similarity">
    <text evidence="2">Belongs to the 'GDSL' lipolytic enzyme family.</text>
</comment>
<evidence type="ECO:0000256" key="1">
    <source>
        <dbReference type="ARBA" id="ARBA00004613"/>
    </source>
</evidence>
<dbReference type="InterPro" id="IPR051238">
    <property type="entry name" value="GDSL_esterase/lipase"/>
</dbReference>
<keyword evidence="3" id="KW-0964">Secreted</keyword>
<evidence type="ECO:0000256" key="7">
    <source>
        <dbReference type="ARBA" id="ARBA00023098"/>
    </source>
</evidence>
<dbReference type="InterPro" id="IPR035669">
    <property type="entry name" value="SGNH_plant_lipase-like"/>
</dbReference>
<proteinExistence type="inferred from homology"/>
<dbReference type="KEGG" id="dzi:111277816"/>
<evidence type="ECO:0000256" key="4">
    <source>
        <dbReference type="ARBA" id="ARBA00022729"/>
    </source>
</evidence>
<feature type="signal peptide" evidence="8">
    <location>
        <begin position="1"/>
        <end position="26"/>
    </location>
</feature>
<evidence type="ECO:0000256" key="5">
    <source>
        <dbReference type="ARBA" id="ARBA00022801"/>
    </source>
</evidence>
<dbReference type="InterPro" id="IPR001087">
    <property type="entry name" value="GDSL"/>
</dbReference>
<dbReference type="GO" id="GO:0005576">
    <property type="term" value="C:extracellular region"/>
    <property type="evidence" value="ECO:0007669"/>
    <property type="project" value="UniProtKB-SubCell"/>
</dbReference>
<keyword evidence="4 8" id="KW-0732">Signal</keyword>
<reference evidence="10" key="1">
    <citation type="submission" date="2025-08" db="UniProtKB">
        <authorList>
            <consortium name="RefSeq"/>
        </authorList>
    </citation>
    <scope>IDENTIFICATION</scope>
    <source>
        <tissue evidence="10">Fruit stalk</tissue>
    </source>
</reference>
<comment type="subcellular location">
    <subcellularLocation>
        <location evidence="1">Secreted</location>
    </subcellularLocation>
</comment>
<dbReference type="GO" id="GO:0016042">
    <property type="term" value="P:lipid catabolic process"/>
    <property type="evidence" value="ECO:0007669"/>
    <property type="project" value="UniProtKB-KW"/>
</dbReference>
<dbReference type="GeneID" id="111277816"/>
<keyword evidence="7" id="KW-0443">Lipid metabolism</keyword>
<dbReference type="RefSeq" id="XP_022719969.1">
    <property type="nucleotide sequence ID" value="XM_022864234.1"/>
</dbReference>
<dbReference type="AlphaFoldDB" id="A0A6P5WV56"/>
<keyword evidence="9" id="KW-1185">Reference proteome</keyword>
<dbReference type="Pfam" id="PF00657">
    <property type="entry name" value="Lipase_GDSL"/>
    <property type="match status" value="1"/>
</dbReference>
<dbReference type="SUPFAM" id="SSF52266">
    <property type="entry name" value="SGNH hydrolase"/>
    <property type="match status" value="1"/>
</dbReference>
<dbReference type="GO" id="GO:0016788">
    <property type="term" value="F:hydrolase activity, acting on ester bonds"/>
    <property type="evidence" value="ECO:0007669"/>
    <property type="project" value="InterPro"/>
</dbReference>
<organism evidence="9 10">
    <name type="scientific">Durio zibethinus</name>
    <name type="common">Durian</name>
    <dbReference type="NCBI Taxonomy" id="66656"/>
    <lineage>
        <taxon>Eukaryota</taxon>
        <taxon>Viridiplantae</taxon>
        <taxon>Streptophyta</taxon>
        <taxon>Embryophyta</taxon>
        <taxon>Tracheophyta</taxon>
        <taxon>Spermatophyta</taxon>
        <taxon>Magnoliopsida</taxon>
        <taxon>eudicotyledons</taxon>
        <taxon>Gunneridae</taxon>
        <taxon>Pentapetalae</taxon>
        <taxon>rosids</taxon>
        <taxon>malvids</taxon>
        <taxon>Malvales</taxon>
        <taxon>Malvaceae</taxon>
        <taxon>Helicteroideae</taxon>
        <taxon>Durio</taxon>
    </lineage>
</organism>
<dbReference type="Gene3D" id="3.40.50.1110">
    <property type="entry name" value="SGNH hydrolase"/>
    <property type="match status" value="1"/>
</dbReference>
<evidence type="ECO:0000256" key="6">
    <source>
        <dbReference type="ARBA" id="ARBA00022963"/>
    </source>
</evidence>
<dbReference type="CDD" id="cd01837">
    <property type="entry name" value="SGNH_plant_lipase_like"/>
    <property type="match status" value="1"/>
</dbReference>
<dbReference type="OrthoDB" id="1600564at2759"/>
<keyword evidence="6" id="KW-0442">Lipid degradation</keyword>